<comment type="caution">
    <text evidence="2">The sequence shown here is derived from an EMBL/GenBank/DDBJ whole genome shotgun (WGS) entry which is preliminary data.</text>
</comment>
<evidence type="ECO:0000313" key="3">
    <source>
        <dbReference type="Proteomes" id="UP001419268"/>
    </source>
</evidence>
<organism evidence="2 3">
    <name type="scientific">Stephania cephalantha</name>
    <dbReference type="NCBI Taxonomy" id="152367"/>
    <lineage>
        <taxon>Eukaryota</taxon>
        <taxon>Viridiplantae</taxon>
        <taxon>Streptophyta</taxon>
        <taxon>Embryophyta</taxon>
        <taxon>Tracheophyta</taxon>
        <taxon>Spermatophyta</taxon>
        <taxon>Magnoliopsida</taxon>
        <taxon>Ranunculales</taxon>
        <taxon>Menispermaceae</taxon>
        <taxon>Menispermoideae</taxon>
        <taxon>Cissampelideae</taxon>
        <taxon>Stephania</taxon>
    </lineage>
</organism>
<accession>A0AAP0J1B0</accession>
<dbReference type="Proteomes" id="UP001419268">
    <property type="component" value="Unassembled WGS sequence"/>
</dbReference>
<proteinExistence type="predicted"/>
<sequence>MEYIPSQYRASADFKARFEKASHNRKSEKGGPGTGPSKHTRGTQSFQTYEGILALDKDEDEEVTPNDVFLHVHTKDHDGVTFINSRSAWFYSELVRRREEHTQATPN</sequence>
<dbReference type="Pfam" id="PF03004">
    <property type="entry name" value="Transposase_24"/>
    <property type="match status" value="1"/>
</dbReference>
<protein>
    <submittedName>
        <fullName evidence="2">Uncharacterized protein</fullName>
    </submittedName>
</protein>
<keyword evidence="3" id="KW-1185">Reference proteome</keyword>
<evidence type="ECO:0000256" key="1">
    <source>
        <dbReference type="SAM" id="MobiDB-lite"/>
    </source>
</evidence>
<dbReference type="EMBL" id="JBBNAG010000006">
    <property type="protein sequence ID" value="KAK9125593.1"/>
    <property type="molecule type" value="Genomic_DNA"/>
</dbReference>
<evidence type="ECO:0000313" key="2">
    <source>
        <dbReference type="EMBL" id="KAK9125593.1"/>
    </source>
</evidence>
<feature type="region of interest" description="Disordered" evidence="1">
    <location>
        <begin position="14"/>
        <end position="46"/>
    </location>
</feature>
<gene>
    <name evidence="2" type="ORF">Scep_014439</name>
</gene>
<dbReference type="InterPro" id="IPR004252">
    <property type="entry name" value="Probable_transposase_24"/>
</dbReference>
<feature type="compositionally biased region" description="Basic and acidic residues" evidence="1">
    <location>
        <begin position="14"/>
        <end position="29"/>
    </location>
</feature>
<name>A0AAP0J1B0_9MAGN</name>
<dbReference type="AlphaFoldDB" id="A0AAP0J1B0"/>
<reference evidence="2 3" key="1">
    <citation type="submission" date="2024-01" db="EMBL/GenBank/DDBJ databases">
        <title>Genome assemblies of Stephania.</title>
        <authorList>
            <person name="Yang L."/>
        </authorList>
    </citation>
    <scope>NUCLEOTIDE SEQUENCE [LARGE SCALE GENOMIC DNA]</scope>
    <source>
        <strain evidence="2">JXDWG</strain>
        <tissue evidence="2">Leaf</tissue>
    </source>
</reference>